<accession>A0A380C235</accession>
<organism evidence="1 2">
    <name type="scientific">Sporosarcina pasteurii</name>
    <name type="common">Bacillus pasteurii</name>
    <dbReference type="NCBI Taxonomy" id="1474"/>
    <lineage>
        <taxon>Bacteria</taxon>
        <taxon>Bacillati</taxon>
        <taxon>Bacillota</taxon>
        <taxon>Bacilli</taxon>
        <taxon>Bacillales</taxon>
        <taxon>Caryophanaceae</taxon>
        <taxon>Sporosarcina</taxon>
    </lineage>
</organism>
<dbReference type="Gene3D" id="3.40.960.10">
    <property type="entry name" value="VSR Endonuclease"/>
    <property type="match status" value="1"/>
</dbReference>
<protein>
    <recommendedName>
        <fullName evidence="3">Zinc-ribbon domain-containing protein</fullName>
    </recommendedName>
</protein>
<dbReference type="Proteomes" id="UP000254519">
    <property type="component" value="Unassembled WGS sequence"/>
</dbReference>
<dbReference type="RefSeq" id="WP_115361885.1">
    <property type="nucleotide sequence ID" value="NZ_CP038012.1"/>
</dbReference>
<sequence length="639" mass="75929">MATTYTIEDIKKYAEERGGWCLSDEYRNMKTKLKWVCANEHYFEKTFEKIKYKNSWCWECRKEELAKERRKYSIKDMMQFANTRNGECISEGFTNTNYKLTWKCEKGHVWDASYETVKKGHWCSECAGNNKKTKEYILEIAKKFNVQWIPSEYQGVKEKMQWRCIKGHVFNKTLDLIQRGSGCPECYEEVRGEKRRMYSIEDIMRVADEKGGRVISKEYKNYNEQLMWECEKGHQFSMKFGHVKDGHWCKVCGYEKVAESRRVYSIVDMKLLAKKYNGECLSERFISTSHPLKWKCANGHYFEKAYGYLQRGQWCSTCGLGLNERKTRFIFENIFSAPFPKTREELGTGLELDGYNKKLRLAFEYEGEQHYYFIKLFHREKEGFLAQKARDEEKRKLCKEQGLNLIEVPYWLETDEEKIDFIFEKIKGLNIDTEVSVPYVKRKMKDFYNISPQLEELKICAMEQGGELLSDTYIASNVKLLWRCKEGHKFWKVPIEVKKGQWCKKCGYELMKRKITIHTIEEMRQIAREHGGECLSEEYINSRSHLTWKCKEGHVFKKNQEKIKAGQWCPKCQQKIKLENIRRKGFEKCLSLAEERGGKLISDTYVSSTSNLKWQCKIGHTFERSRTIVQIGKWCKECF</sequence>
<proteinExistence type="predicted"/>
<dbReference type="OrthoDB" id="583824at2"/>
<dbReference type="AlphaFoldDB" id="A0A380C235"/>
<reference evidence="1 2" key="1">
    <citation type="submission" date="2018-06" db="EMBL/GenBank/DDBJ databases">
        <authorList>
            <consortium name="Pathogen Informatics"/>
            <person name="Doyle S."/>
        </authorList>
    </citation>
    <scope>NUCLEOTIDE SEQUENCE [LARGE SCALE GENOMIC DNA]</scope>
    <source>
        <strain evidence="2">ATCC 11859 / DSM 33 / NCIB 8841 / NCTC 4822</strain>
    </source>
</reference>
<name>A0A380C235_SPOPA</name>
<evidence type="ECO:0000313" key="1">
    <source>
        <dbReference type="EMBL" id="SUJ10816.1"/>
    </source>
</evidence>
<keyword evidence="2" id="KW-1185">Reference proteome</keyword>
<evidence type="ECO:0008006" key="3">
    <source>
        <dbReference type="Google" id="ProtNLM"/>
    </source>
</evidence>
<dbReference type="EMBL" id="UGYZ01000002">
    <property type="protein sequence ID" value="SUJ10816.1"/>
    <property type="molecule type" value="Genomic_DNA"/>
</dbReference>
<gene>
    <name evidence="1" type="ORF">NCTC4822_02049</name>
</gene>
<evidence type="ECO:0000313" key="2">
    <source>
        <dbReference type="Proteomes" id="UP000254519"/>
    </source>
</evidence>